<proteinExistence type="inferred from homology"/>
<accession>A0A845GWR1</accession>
<dbReference type="CDD" id="cd13400">
    <property type="entry name" value="LT_IagB-like"/>
    <property type="match status" value="1"/>
</dbReference>
<name>A0A845GWR1_9BURK</name>
<comment type="caution">
    <text evidence="4">The sequence shown here is derived from an EMBL/GenBank/DDBJ whole genome shotgun (WGS) entry which is preliminary data.</text>
</comment>
<evidence type="ECO:0000256" key="2">
    <source>
        <dbReference type="SAM" id="SignalP"/>
    </source>
</evidence>
<organism evidence="4 5">
    <name type="scientific">Duganella vulcania</name>
    <dbReference type="NCBI Taxonomy" id="2692166"/>
    <lineage>
        <taxon>Bacteria</taxon>
        <taxon>Pseudomonadati</taxon>
        <taxon>Pseudomonadota</taxon>
        <taxon>Betaproteobacteria</taxon>
        <taxon>Burkholderiales</taxon>
        <taxon>Oxalobacteraceae</taxon>
        <taxon>Telluria group</taxon>
        <taxon>Duganella</taxon>
    </lineage>
</organism>
<evidence type="ECO:0000256" key="1">
    <source>
        <dbReference type="ARBA" id="ARBA00007734"/>
    </source>
</evidence>
<evidence type="ECO:0000313" key="5">
    <source>
        <dbReference type="Proteomes" id="UP000447355"/>
    </source>
</evidence>
<dbReference type="EMBL" id="WWCX01000143">
    <property type="protein sequence ID" value="MYM98724.1"/>
    <property type="molecule type" value="Genomic_DNA"/>
</dbReference>
<evidence type="ECO:0000313" key="4">
    <source>
        <dbReference type="EMBL" id="MYM98724.1"/>
    </source>
</evidence>
<gene>
    <name evidence="4" type="ORF">GTP90_33265</name>
</gene>
<evidence type="ECO:0000259" key="3">
    <source>
        <dbReference type="Pfam" id="PF01464"/>
    </source>
</evidence>
<dbReference type="InterPro" id="IPR023346">
    <property type="entry name" value="Lysozyme-like_dom_sf"/>
</dbReference>
<protein>
    <submittedName>
        <fullName evidence="4">Transglycosylase SLT domain-containing protein</fullName>
    </submittedName>
</protein>
<dbReference type="InterPro" id="IPR008258">
    <property type="entry name" value="Transglycosylase_SLT_dom_1"/>
</dbReference>
<dbReference type="SUPFAM" id="SSF53955">
    <property type="entry name" value="Lysozyme-like"/>
    <property type="match status" value="1"/>
</dbReference>
<dbReference type="AlphaFoldDB" id="A0A845GWR1"/>
<dbReference type="Proteomes" id="UP000447355">
    <property type="component" value="Unassembled WGS sequence"/>
</dbReference>
<keyword evidence="2" id="KW-0732">Signal</keyword>
<sequence length="143" mass="15969">MTARRCRPWLLAVWLLGGPAHACWQDAAARYGVNASLLYAIARTESRLDPLARGRTNANGSYDIGLMQINSGWLPTLRRYGIGERQLYDACTNIHIGAWILAQNMRRLGNSWDAVGAYNAADPKKRLAYALKVYRNLPPTVQP</sequence>
<feature type="chain" id="PRO_5032516384" evidence="2">
    <location>
        <begin position="23"/>
        <end position="143"/>
    </location>
</feature>
<dbReference type="PANTHER" id="PTHR37423:SF5">
    <property type="entry name" value="SOLUBLE LYTIC MUREIN TRANSGLYCOSYLASE"/>
    <property type="match status" value="1"/>
</dbReference>
<dbReference type="PANTHER" id="PTHR37423">
    <property type="entry name" value="SOLUBLE LYTIC MUREIN TRANSGLYCOSYLASE-RELATED"/>
    <property type="match status" value="1"/>
</dbReference>
<dbReference type="Gene3D" id="1.10.530.10">
    <property type="match status" value="1"/>
</dbReference>
<dbReference type="Pfam" id="PF01464">
    <property type="entry name" value="SLT"/>
    <property type="match status" value="1"/>
</dbReference>
<reference evidence="4" key="1">
    <citation type="submission" date="2019-12" db="EMBL/GenBank/DDBJ databases">
        <title>Novel species isolated from a subtropical stream in China.</title>
        <authorList>
            <person name="Lu H."/>
        </authorList>
    </citation>
    <scope>NUCLEOTIDE SEQUENCE [LARGE SCALE GENOMIC DNA]</scope>
    <source>
        <strain evidence="4">FT81W</strain>
    </source>
</reference>
<comment type="similarity">
    <text evidence="1">Belongs to the transglycosylase Slt family.</text>
</comment>
<feature type="domain" description="Transglycosylase SLT" evidence="3">
    <location>
        <begin position="23"/>
        <end position="122"/>
    </location>
</feature>
<feature type="signal peptide" evidence="2">
    <location>
        <begin position="1"/>
        <end position="22"/>
    </location>
</feature>